<dbReference type="AlphaFoldDB" id="A0A9N8ZAM7"/>
<dbReference type="InterPro" id="IPR006011">
    <property type="entry name" value="Syntaxin_N"/>
</dbReference>
<evidence type="ECO:0000256" key="6">
    <source>
        <dbReference type="SAM" id="Phobius"/>
    </source>
</evidence>
<sequence>MDDNVKNIKLLEEVSSIEQRIDTIEINIAKIKKIQEKIIISVATTEEFALAQKRNQIVHNTREILNETKDLIKRYERNTRDLRSDHSDKKFRSERLNHLKEKFKIVLDTYTQAENTYLDQRKGRMSRQYKVVYPDATQKEIDDYLKNTFDQPIFTNALLGIREAKDTLAEVRKRHSEIIKIELTIKELLDLLKDLKLQVDDQDSEIVSTAIDIDIAGQKIVNISRDLNGVKVNKSIRRKKWLIAVITTIVILILVVLLIILLGENS</sequence>
<dbReference type="PANTHER" id="PTHR19957">
    <property type="entry name" value="SYNTAXIN"/>
    <property type="match status" value="1"/>
</dbReference>
<keyword evidence="3 6" id="KW-1133">Transmembrane helix</keyword>
<dbReference type="GO" id="GO:0005484">
    <property type="term" value="F:SNAP receptor activity"/>
    <property type="evidence" value="ECO:0007669"/>
    <property type="project" value="TreeGrafter"/>
</dbReference>
<name>A0A9N8ZAM7_9GLOM</name>
<evidence type="ECO:0000256" key="5">
    <source>
        <dbReference type="SAM" id="Coils"/>
    </source>
</evidence>
<keyword evidence="9" id="KW-1185">Reference proteome</keyword>
<evidence type="ECO:0000256" key="2">
    <source>
        <dbReference type="ARBA" id="ARBA00022692"/>
    </source>
</evidence>
<comment type="subcellular location">
    <subcellularLocation>
        <location evidence="1">Membrane</location>
        <topology evidence="1">Single-pass type IV membrane protein</topology>
    </subcellularLocation>
</comment>
<dbReference type="GO" id="GO:0000149">
    <property type="term" value="F:SNARE binding"/>
    <property type="evidence" value="ECO:0007669"/>
    <property type="project" value="TreeGrafter"/>
</dbReference>
<evidence type="ECO:0000259" key="7">
    <source>
        <dbReference type="Pfam" id="PF00804"/>
    </source>
</evidence>
<dbReference type="InterPro" id="IPR045242">
    <property type="entry name" value="Syntaxin"/>
</dbReference>
<proteinExistence type="predicted"/>
<dbReference type="Proteomes" id="UP000789706">
    <property type="component" value="Unassembled WGS sequence"/>
</dbReference>
<evidence type="ECO:0000313" key="9">
    <source>
        <dbReference type="Proteomes" id="UP000789706"/>
    </source>
</evidence>
<dbReference type="GO" id="GO:0031201">
    <property type="term" value="C:SNARE complex"/>
    <property type="evidence" value="ECO:0007669"/>
    <property type="project" value="TreeGrafter"/>
</dbReference>
<dbReference type="GO" id="GO:0048278">
    <property type="term" value="P:vesicle docking"/>
    <property type="evidence" value="ECO:0007669"/>
    <property type="project" value="TreeGrafter"/>
</dbReference>
<gene>
    <name evidence="8" type="ORF">DEBURN_LOCUS3893</name>
</gene>
<dbReference type="GO" id="GO:0006906">
    <property type="term" value="P:vesicle fusion"/>
    <property type="evidence" value="ECO:0007669"/>
    <property type="project" value="TreeGrafter"/>
</dbReference>
<keyword evidence="2 6" id="KW-0812">Transmembrane</keyword>
<dbReference type="Gene3D" id="1.20.58.70">
    <property type="match status" value="1"/>
</dbReference>
<dbReference type="OrthoDB" id="10255013at2759"/>
<dbReference type="Pfam" id="PF00804">
    <property type="entry name" value="Syntaxin"/>
    <property type="match status" value="1"/>
</dbReference>
<evidence type="ECO:0000256" key="1">
    <source>
        <dbReference type="ARBA" id="ARBA00004211"/>
    </source>
</evidence>
<accession>A0A9N8ZAM7</accession>
<feature type="coiled-coil region" evidence="5">
    <location>
        <begin position="178"/>
        <end position="205"/>
    </location>
</feature>
<keyword evidence="5" id="KW-0175">Coiled coil</keyword>
<protein>
    <submittedName>
        <fullName evidence="8">409_t:CDS:1</fullName>
    </submittedName>
</protein>
<comment type="caution">
    <text evidence="8">The sequence shown here is derived from an EMBL/GenBank/DDBJ whole genome shotgun (WGS) entry which is preliminary data.</text>
</comment>
<dbReference type="InterPro" id="IPR010989">
    <property type="entry name" value="SNARE"/>
</dbReference>
<dbReference type="GO" id="GO:0005886">
    <property type="term" value="C:plasma membrane"/>
    <property type="evidence" value="ECO:0007669"/>
    <property type="project" value="TreeGrafter"/>
</dbReference>
<reference evidence="8" key="1">
    <citation type="submission" date="2021-06" db="EMBL/GenBank/DDBJ databases">
        <authorList>
            <person name="Kallberg Y."/>
            <person name="Tangrot J."/>
            <person name="Rosling A."/>
        </authorList>
    </citation>
    <scope>NUCLEOTIDE SEQUENCE</scope>
    <source>
        <strain evidence="8">AZ414A</strain>
    </source>
</reference>
<keyword evidence="4 6" id="KW-0472">Membrane</keyword>
<feature type="transmembrane region" description="Helical" evidence="6">
    <location>
        <begin position="241"/>
        <end position="263"/>
    </location>
</feature>
<evidence type="ECO:0000256" key="4">
    <source>
        <dbReference type="ARBA" id="ARBA00023136"/>
    </source>
</evidence>
<dbReference type="SUPFAM" id="SSF47661">
    <property type="entry name" value="t-snare proteins"/>
    <property type="match status" value="1"/>
</dbReference>
<dbReference type="EMBL" id="CAJVPK010000264">
    <property type="protein sequence ID" value="CAG8485512.1"/>
    <property type="molecule type" value="Genomic_DNA"/>
</dbReference>
<dbReference type="GO" id="GO:0006887">
    <property type="term" value="P:exocytosis"/>
    <property type="evidence" value="ECO:0007669"/>
    <property type="project" value="TreeGrafter"/>
</dbReference>
<evidence type="ECO:0000313" key="8">
    <source>
        <dbReference type="EMBL" id="CAG8485512.1"/>
    </source>
</evidence>
<dbReference type="PANTHER" id="PTHR19957:SF307">
    <property type="entry name" value="PROTEIN SSO1-RELATED"/>
    <property type="match status" value="1"/>
</dbReference>
<dbReference type="GO" id="GO:0012505">
    <property type="term" value="C:endomembrane system"/>
    <property type="evidence" value="ECO:0007669"/>
    <property type="project" value="TreeGrafter"/>
</dbReference>
<evidence type="ECO:0000256" key="3">
    <source>
        <dbReference type="ARBA" id="ARBA00022989"/>
    </source>
</evidence>
<feature type="domain" description="Syntaxin N-terminal" evidence="7">
    <location>
        <begin position="9"/>
        <end position="157"/>
    </location>
</feature>
<organism evidence="8 9">
    <name type="scientific">Diversispora eburnea</name>
    <dbReference type="NCBI Taxonomy" id="1213867"/>
    <lineage>
        <taxon>Eukaryota</taxon>
        <taxon>Fungi</taxon>
        <taxon>Fungi incertae sedis</taxon>
        <taxon>Mucoromycota</taxon>
        <taxon>Glomeromycotina</taxon>
        <taxon>Glomeromycetes</taxon>
        <taxon>Diversisporales</taxon>
        <taxon>Diversisporaceae</taxon>
        <taxon>Diversispora</taxon>
    </lineage>
</organism>
<feature type="coiled-coil region" evidence="5">
    <location>
        <begin position="58"/>
        <end position="85"/>
    </location>
</feature>
<dbReference type="GO" id="GO:0006886">
    <property type="term" value="P:intracellular protein transport"/>
    <property type="evidence" value="ECO:0007669"/>
    <property type="project" value="TreeGrafter"/>
</dbReference>